<dbReference type="eggNOG" id="ENOG502S70P">
    <property type="taxonomic scope" value="Eukaryota"/>
</dbReference>
<dbReference type="Proteomes" id="UP000008672">
    <property type="component" value="Unassembled WGS sequence"/>
</dbReference>
<dbReference type="PROSITE" id="PS51716">
    <property type="entry name" value="G_IRG"/>
    <property type="match status" value="1"/>
</dbReference>
<keyword evidence="2" id="KW-0547">Nucleotide-binding</keyword>
<dbReference type="PANTHER" id="PTHR32341:SF10">
    <property type="entry name" value="INTERFERON-INDUCIBLE GTPASE 5"/>
    <property type="match status" value="1"/>
</dbReference>
<organism evidence="6 7">
    <name type="scientific">Latimeria chalumnae</name>
    <name type="common">Coelacanth</name>
    <dbReference type="NCBI Taxonomy" id="7897"/>
    <lineage>
        <taxon>Eukaryota</taxon>
        <taxon>Metazoa</taxon>
        <taxon>Chordata</taxon>
        <taxon>Craniata</taxon>
        <taxon>Vertebrata</taxon>
        <taxon>Euteleostomi</taxon>
        <taxon>Coelacanthiformes</taxon>
        <taxon>Coelacanthidae</taxon>
        <taxon>Latimeria</taxon>
    </lineage>
</organism>
<proteinExistence type="inferred from homology"/>
<dbReference type="GeneTree" id="ENSGT00950000183007"/>
<comment type="similarity">
    <text evidence="1">Belongs to the TRAFAC class dynamin-like GTPase superfamily. IRG family.</text>
</comment>
<evidence type="ECO:0000256" key="2">
    <source>
        <dbReference type="ARBA" id="ARBA00022741"/>
    </source>
</evidence>
<keyword evidence="3" id="KW-0378">Hydrolase</keyword>
<evidence type="ECO:0000256" key="3">
    <source>
        <dbReference type="ARBA" id="ARBA00022801"/>
    </source>
</evidence>
<evidence type="ECO:0000256" key="1">
    <source>
        <dbReference type="ARBA" id="ARBA00005429"/>
    </source>
</evidence>
<dbReference type="EMBL" id="AFYH01216429">
    <property type="status" value="NOT_ANNOTATED_CDS"/>
    <property type="molecule type" value="Genomic_DNA"/>
</dbReference>
<dbReference type="InParanoid" id="H3ABH9"/>
<reference evidence="7" key="1">
    <citation type="submission" date="2011-08" db="EMBL/GenBank/DDBJ databases">
        <title>The draft genome of Latimeria chalumnae.</title>
        <authorList>
            <person name="Di Palma F."/>
            <person name="Alfoldi J."/>
            <person name="Johnson J."/>
            <person name="Berlin A."/>
            <person name="Gnerre S."/>
            <person name="Jaffe D."/>
            <person name="MacCallum I."/>
            <person name="Young S."/>
            <person name="Walker B.J."/>
            <person name="Lander E."/>
            <person name="Lindblad-Toh K."/>
        </authorList>
    </citation>
    <scope>NUCLEOTIDE SEQUENCE [LARGE SCALE GENOMIC DNA]</scope>
    <source>
        <strain evidence="7">Wild caught</strain>
    </source>
</reference>
<keyword evidence="4" id="KW-0342">GTP-binding</keyword>
<dbReference type="GO" id="GO:0016787">
    <property type="term" value="F:hydrolase activity"/>
    <property type="evidence" value="ECO:0007669"/>
    <property type="project" value="UniProtKB-KW"/>
</dbReference>
<dbReference type="InterPro" id="IPR030385">
    <property type="entry name" value="G_IRG_dom"/>
</dbReference>
<keyword evidence="7" id="KW-1185">Reference proteome</keyword>
<evidence type="ECO:0000256" key="4">
    <source>
        <dbReference type="ARBA" id="ARBA00023134"/>
    </source>
</evidence>
<evidence type="ECO:0000259" key="5">
    <source>
        <dbReference type="PROSITE" id="PS51716"/>
    </source>
</evidence>
<evidence type="ECO:0000313" key="7">
    <source>
        <dbReference type="Proteomes" id="UP000008672"/>
    </source>
</evidence>
<dbReference type="AlphaFoldDB" id="H3ABH9"/>
<dbReference type="SUPFAM" id="SSF52540">
    <property type="entry name" value="P-loop containing nucleoside triphosphate hydrolases"/>
    <property type="match status" value="1"/>
</dbReference>
<dbReference type="InterPro" id="IPR007743">
    <property type="entry name" value="Immunity-related_GTPase-like"/>
</dbReference>
<protein>
    <recommendedName>
        <fullName evidence="5">IRG-type G domain-containing protein</fullName>
    </recommendedName>
</protein>
<reference evidence="6" key="2">
    <citation type="submission" date="2025-08" db="UniProtKB">
        <authorList>
            <consortium name="Ensembl"/>
        </authorList>
    </citation>
    <scope>IDENTIFICATION</scope>
</reference>
<dbReference type="InterPro" id="IPR027417">
    <property type="entry name" value="P-loop_NTPase"/>
</dbReference>
<dbReference type="InterPro" id="IPR051515">
    <property type="entry name" value="IRG"/>
</dbReference>
<dbReference type="Ensembl" id="ENSLACT00000007059.1">
    <property type="protein sequence ID" value="ENSLACP00000007000.1"/>
    <property type="gene ID" value="ENSLACG00000006215.1"/>
</dbReference>
<dbReference type="FunFam" id="3.40.50.300:FF:000541">
    <property type="entry name" value="Immunity related GTPase M"/>
    <property type="match status" value="1"/>
</dbReference>
<sequence length="290" mass="32319">ALDQKRVCANYSVSEKHSPKIKAFKMNSATVAALNPEKQLKAASKPPPVEIAVVGVSGSGKSSFVNALRGFNDGDPGAAEVGTTETTQEPTAYKHPKLPNVILWDLPGMGSSKFPVGECVKLITRNNYDFFIIVSSGCFTENEDFLVTALTQMGKEFIFVRSKMDKDVNLYKRRNKSEEEALEDVRNYCREKLERAGVKLPAPFLISCWDTKYYDFIFNLLQSRLCLVKCNQQQKNKEIASTPNKLGSCLKKKKKKIQLIVIESLFPSFVLGAVPLPVADMAVQTRIVER</sequence>
<dbReference type="Pfam" id="PF05049">
    <property type="entry name" value="IIGP"/>
    <property type="match status" value="1"/>
</dbReference>
<dbReference type="PANTHER" id="PTHR32341">
    <property type="entry name" value="INTERFERON-INDUCIBLE GTPASE"/>
    <property type="match status" value="1"/>
</dbReference>
<feature type="domain" description="IRG-type G" evidence="5">
    <location>
        <begin position="47"/>
        <end position="228"/>
    </location>
</feature>
<dbReference type="GO" id="GO:0016020">
    <property type="term" value="C:membrane"/>
    <property type="evidence" value="ECO:0007669"/>
    <property type="project" value="InterPro"/>
</dbReference>
<evidence type="ECO:0000313" key="6">
    <source>
        <dbReference type="Ensembl" id="ENSLACP00000007000.1"/>
    </source>
</evidence>
<dbReference type="HOGENOM" id="CLU_015342_0_0_1"/>
<accession>H3ABH9</accession>
<dbReference type="GO" id="GO:0005525">
    <property type="term" value="F:GTP binding"/>
    <property type="evidence" value="ECO:0007669"/>
    <property type="project" value="UniProtKB-KW"/>
</dbReference>
<reference evidence="6" key="3">
    <citation type="submission" date="2025-09" db="UniProtKB">
        <authorList>
            <consortium name="Ensembl"/>
        </authorList>
    </citation>
    <scope>IDENTIFICATION</scope>
</reference>
<dbReference type="Gene3D" id="3.40.50.300">
    <property type="entry name" value="P-loop containing nucleotide triphosphate hydrolases"/>
    <property type="match status" value="1"/>
</dbReference>
<name>H3ABH9_LATCH</name>